<proteinExistence type="predicted"/>
<protein>
    <submittedName>
        <fullName evidence="2">Uncharacterized protein</fullName>
    </submittedName>
</protein>
<accession>A0A1Y5S3I4</accession>
<dbReference type="EMBL" id="FWFR01000001">
    <property type="protein sequence ID" value="SLN31804.1"/>
    <property type="molecule type" value="Genomic_DNA"/>
</dbReference>
<sequence>MPSVSVKPSGGDYTSLDTALATEAGDLSSIGPIDFEIWTFPGGLDEEVGIYHGDGWTNESAVNRIRITAATGESFVDAGPATPLYWDTAFAHVDKSSNYQNTIDIDVYYVTLSRLMIGHSGGFNGRVIKDLLNHTSIDQCIVYGTQGNLTLIDIGGSAGVMQRSVVILDNDGNGSAVYFSGGSISNVTAVRPSGLAPAGLGIRRQFGTPVAKNCVAFGFEQDFAGTWAAGTDYNASGDATAPGASSLTSLVFADQFENAANDVRATATGDLQAGTTIGMPATDIFGTAQTTPAWIGAHVPGGDGVEGEPADLAVPVEADQPGASIAVSGAADGHAIDCAVDPVSASLRVAGTPGELAVAGDVDVAMTGFSVSGSADDSPCVVAFDMAAGALLPFPGIPEDVSEAPTIDATSGTLGGTGAPEAIAVDPTIGEPSGAFRVPAGLPGDLAADAAIGAAEGAVGFDGLPTDLSPGTDADIVAGTVTVGGAPHDPQVACMFDDPSGGVRVEGLPAGLAIAVAIDGAGPAAPATTPPGRKAEAPQQARTAAAGQQSRGAQAA</sequence>
<keyword evidence="3" id="KW-1185">Reference proteome</keyword>
<organism evidence="2 3">
    <name type="scientific">Oceanibacterium hippocampi</name>
    <dbReference type="NCBI Taxonomy" id="745714"/>
    <lineage>
        <taxon>Bacteria</taxon>
        <taxon>Pseudomonadati</taxon>
        <taxon>Pseudomonadota</taxon>
        <taxon>Alphaproteobacteria</taxon>
        <taxon>Sneathiellales</taxon>
        <taxon>Sneathiellaceae</taxon>
        <taxon>Oceanibacterium</taxon>
    </lineage>
</organism>
<evidence type="ECO:0000313" key="3">
    <source>
        <dbReference type="Proteomes" id="UP000193200"/>
    </source>
</evidence>
<dbReference type="InParanoid" id="A0A1Y5S3I4"/>
<dbReference type="OrthoDB" id="7239898at2"/>
<name>A0A1Y5S3I4_9PROT</name>
<dbReference type="RefSeq" id="WP_085882410.1">
    <property type="nucleotide sequence ID" value="NZ_FWFR01000001.1"/>
</dbReference>
<gene>
    <name evidence="2" type="ORF">OCH7691_01156</name>
</gene>
<feature type="region of interest" description="Disordered" evidence="1">
    <location>
        <begin position="522"/>
        <end position="556"/>
    </location>
</feature>
<evidence type="ECO:0000256" key="1">
    <source>
        <dbReference type="SAM" id="MobiDB-lite"/>
    </source>
</evidence>
<dbReference type="Proteomes" id="UP000193200">
    <property type="component" value="Unassembled WGS sequence"/>
</dbReference>
<reference evidence="2 3" key="1">
    <citation type="submission" date="2017-03" db="EMBL/GenBank/DDBJ databases">
        <authorList>
            <person name="Afonso C.L."/>
            <person name="Miller P.J."/>
            <person name="Scott M.A."/>
            <person name="Spackman E."/>
            <person name="Goraichik I."/>
            <person name="Dimitrov K.M."/>
            <person name="Suarez D.L."/>
            <person name="Swayne D.E."/>
        </authorList>
    </citation>
    <scope>NUCLEOTIDE SEQUENCE [LARGE SCALE GENOMIC DNA]</scope>
    <source>
        <strain evidence="2 3">CECT 7691</strain>
    </source>
</reference>
<dbReference type="AlphaFoldDB" id="A0A1Y5S3I4"/>
<evidence type="ECO:0000313" key="2">
    <source>
        <dbReference type="EMBL" id="SLN31804.1"/>
    </source>
</evidence>